<gene>
    <name evidence="1" type="ORF">GTP41_01785</name>
</gene>
<organism evidence="1 2">
    <name type="scientific">Pseudoduganella guangdongensis</name>
    <dbReference type="NCBI Taxonomy" id="2692179"/>
    <lineage>
        <taxon>Bacteria</taxon>
        <taxon>Pseudomonadati</taxon>
        <taxon>Pseudomonadota</taxon>
        <taxon>Betaproteobacteria</taxon>
        <taxon>Burkholderiales</taxon>
        <taxon>Oxalobacteraceae</taxon>
        <taxon>Telluria group</taxon>
        <taxon>Pseudoduganella</taxon>
    </lineage>
</organism>
<dbReference type="Proteomes" id="UP000448575">
    <property type="component" value="Unassembled WGS sequence"/>
</dbReference>
<comment type="caution">
    <text evidence="1">The sequence shown here is derived from an EMBL/GenBank/DDBJ whole genome shotgun (WGS) entry which is preliminary data.</text>
</comment>
<protein>
    <submittedName>
        <fullName evidence="1">Uncharacterized protein</fullName>
    </submittedName>
</protein>
<keyword evidence="2" id="KW-1185">Reference proteome</keyword>
<dbReference type="EMBL" id="WWCJ01000001">
    <property type="protein sequence ID" value="MYN00821.1"/>
    <property type="molecule type" value="Genomic_DNA"/>
</dbReference>
<dbReference type="RefSeq" id="WP_161023825.1">
    <property type="nucleotide sequence ID" value="NZ_WWCJ01000001.1"/>
</dbReference>
<name>A0A6N9HBA2_9BURK</name>
<evidence type="ECO:0000313" key="2">
    <source>
        <dbReference type="Proteomes" id="UP000448575"/>
    </source>
</evidence>
<accession>A0A6N9HBA2</accession>
<proteinExistence type="predicted"/>
<evidence type="ECO:0000313" key="1">
    <source>
        <dbReference type="EMBL" id="MYN00821.1"/>
    </source>
</evidence>
<reference evidence="1 2" key="1">
    <citation type="submission" date="2019-12" db="EMBL/GenBank/DDBJ databases">
        <title>Novel species isolated from a subtropical stream in China.</title>
        <authorList>
            <person name="Lu H."/>
        </authorList>
    </citation>
    <scope>NUCLEOTIDE SEQUENCE [LARGE SCALE GENOMIC DNA]</scope>
    <source>
        <strain evidence="1 2">DS3</strain>
    </source>
</reference>
<sequence length="98" mass="11091">MDQRALVVRLQTPFADYCADDASARDVILAGLSWPADTLAGYWQGLAVEWIEQGAPIDAELVEFLNVIATAEKLSQELRHKARTIVRRWHSYEHTVQP</sequence>
<dbReference type="AlphaFoldDB" id="A0A6N9HBA2"/>